<name>A0ABV6ACA6_9HYPH</name>
<evidence type="ECO:0000313" key="2">
    <source>
        <dbReference type="Proteomes" id="UP001589692"/>
    </source>
</evidence>
<sequence>MSASHIDQLPDQARMLLRCNPLLSSAALLETVVGRSLSRRRDRYARTLAAVYERPGCRGRVEALAGHFPDLAEGGYRHADELPPGPGILPVKCDPYRSSALAAWMDGLQLGLEWLAHGANAHVLDHYLRPDLVAGDLATERRPDRQLACGMGLVDINRLMGSRVMPRCVARSLPDYLGRDYLRPGEADLDRIADHLDKALALAAEVDPKGCDLLVASLHTLHVGLRHDPSGCLYSFNGLPGSLVVVFSTERLDDGDHAATAAQLLHEAGHILLGLNVTSAAAPLPGEFQYVAPDKNDLQTLESILHTAYTIPWECAVRMACLPFRARSEQCARETALIIAYAARQIPLIDIAREGIGRLGGDVLPDLRDIAAIPSWSAGILALVDRLLEHEPPARRQAHYAERQRVLDHQAWATGQMLLRGKQPVDPRLGRRELDRSSRALSLWYDGRLHVMRRAGCQPGVKDYGRHIQAIGVFAGSGDPVAG</sequence>
<comment type="caution">
    <text evidence="1">The sequence shown here is derived from an EMBL/GenBank/DDBJ whole genome shotgun (WGS) entry which is preliminary data.</text>
</comment>
<evidence type="ECO:0000313" key="1">
    <source>
        <dbReference type="EMBL" id="MFB9948243.1"/>
    </source>
</evidence>
<dbReference type="EMBL" id="JBHMAA010000007">
    <property type="protein sequence ID" value="MFB9948243.1"/>
    <property type="molecule type" value="Genomic_DNA"/>
</dbReference>
<proteinExistence type="predicted"/>
<accession>A0ABV6ACA6</accession>
<reference evidence="1 2" key="1">
    <citation type="submission" date="2024-09" db="EMBL/GenBank/DDBJ databases">
        <authorList>
            <person name="Sun Q."/>
            <person name="Mori K."/>
        </authorList>
    </citation>
    <scope>NUCLEOTIDE SEQUENCE [LARGE SCALE GENOMIC DNA]</scope>
    <source>
        <strain evidence="1 2">TBRC 4938</strain>
    </source>
</reference>
<dbReference type="RefSeq" id="WP_377257315.1">
    <property type="nucleotide sequence ID" value="NZ_JBHMAA010000007.1"/>
</dbReference>
<keyword evidence="2" id="KW-1185">Reference proteome</keyword>
<gene>
    <name evidence="1" type="ORF">ACFFP0_05250</name>
</gene>
<dbReference type="NCBIfam" id="TIGR04267">
    <property type="entry name" value="mod_HExxH"/>
    <property type="match status" value="1"/>
</dbReference>
<dbReference type="InterPro" id="IPR026337">
    <property type="entry name" value="AKG_HExxH"/>
</dbReference>
<organism evidence="1 2">
    <name type="scientific">Rhizobium puerariae</name>
    <dbReference type="NCBI Taxonomy" id="1585791"/>
    <lineage>
        <taxon>Bacteria</taxon>
        <taxon>Pseudomonadati</taxon>
        <taxon>Pseudomonadota</taxon>
        <taxon>Alphaproteobacteria</taxon>
        <taxon>Hyphomicrobiales</taxon>
        <taxon>Rhizobiaceae</taxon>
        <taxon>Rhizobium/Agrobacterium group</taxon>
        <taxon>Rhizobium</taxon>
    </lineage>
</organism>
<dbReference type="Proteomes" id="UP001589692">
    <property type="component" value="Unassembled WGS sequence"/>
</dbReference>
<protein>
    <submittedName>
        <fullName evidence="1">HEXXH motif-containing putative peptide modification protein</fullName>
    </submittedName>
</protein>